<dbReference type="OrthoDB" id="9770036at2"/>
<feature type="transmembrane region" description="Helical" evidence="7">
    <location>
        <begin position="279"/>
        <end position="300"/>
    </location>
</feature>
<evidence type="ECO:0000256" key="4">
    <source>
        <dbReference type="ARBA" id="ARBA00022692"/>
    </source>
</evidence>
<feature type="domain" description="MacB-like periplasmic core" evidence="9">
    <location>
        <begin position="20"/>
        <end position="252"/>
    </location>
</feature>
<sequence length="408" mass="44886">MSGINSEIAFTYINTNRKLTAVAAMGILLGMAVYIFMNSMMAGFGKMSDDSIFKVSPHIRIFNEQKISQPIATDTHGLSLLVNPKIRNTQNTILNPNRLMDLLKRQKNVSIVTPQVSQNVFFNMGMSQLSVRAVGIVPIEAEQMFSISESMVEGKMENLKHNLNGIVIGSGISEKLSLKIGDNISVLSSKSVSRIFKVVGIFQLNNKKEDDSKAYINLMAAQQLLKENNAYITDINVNTTDAYQAKYIAPQLAALAGYKAEDWETANETLMAASKMRKIIITFVSTTILIIAGFGIYNILNMTVSQKINDIAILKAMGFEGRDVIRIFVTQALVIGMIGVVLGVLVALLMVNLLQKVYIGGDIGYFPIHFEPLKFVQGIVFGLVITFLAGFIPARKAAKVDPVSIFRK</sequence>
<keyword evidence="5 7" id="KW-1133">Transmembrane helix</keyword>
<protein>
    <submittedName>
        <fullName evidence="10">ABC transporter permease</fullName>
    </submittedName>
</protein>
<organism evidence="10 11">
    <name type="scientific">Runella aurantiaca</name>
    <dbReference type="NCBI Taxonomy" id="2282308"/>
    <lineage>
        <taxon>Bacteria</taxon>
        <taxon>Pseudomonadati</taxon>
        <taxon>Bacteroidota</taxon>
        <taxon>Cytophagia</taxon>
        <taxon>Cytophagales</taxon>
        <taxon>Spirosomataceae</taxon>
        <taxon>Runella</taxon>
    </lineage>
</organism>
<dbReference type="InterPro" id="IPR051447">
    <property type="entry name" value="Lipoprotein-release_system"/>
</dbReference>
<feature type="transmembrane region" description="Helical" evidence="7">
    <location>
        <begin position="375"/>
        <end position="394"/>
    </location>
</feature>
<keyword evidence="3" id="KW-1003">Cell membrane</keyword>
<comment type="similarity">
    <text evidence="2">Belongs to the ABC-4 integral membrane protein family. LolC/E subfamily.</text>
</comment>
<dbReference type="GO" id="GO:0044874">
    <property type="term" value="P:lipoprotein localization to outer membrane"/>
    <property type="evidence" value="ECO:0007669"/>
    <property type="project" value="TreeGrafter"/>
</dbReference>
<dbReference type="EMBL" id="QPIW01000036">
    <property type="protein sequence ID" value="RDB02756.1"/>
    <property type="molecule type" value="Genomic_DNA"/>
</dbReference>
<dbReference type="InterPro" id="IPR003838">
    <property type="entry name" value="ABC3_permease_C"/>
</dbReference>
<evidence type="ECO:0000256" key="5">
    <source>
        <dbReference type="ARBA" id="ARBA00022989"/>
    </source>
</evidence>
<evidence type="ECO:0000259" key="8">
    <source>
        <dbReference type="Pfam" id="PF02687"/>
    </source>
</evidence>
<dbReference type="InterPro" id="IPR025857">
    <property type="entry name" value="MacB_PCD"/>
</dbReference>
<keyword evidence="6 7" id="KW-0472">Membrane</keyword>
<dbReference type="PANTHER" id="PTHR30489">
    <property type="entry name" value="LIPOPROTEIN-RELEASING SYSTEM TRANSMEMBRANE PROTEIN LOLE"/>
    <property type="match status" value="1"/>
</dbReference>
<gene>
    <name evidence="10" type="ORF">DVG78_26950</name>
</gene>
<comment type="subcellular location">
    <subcellularLocation>
        <location evidence="1">Cell membrane</location>
        <topology evidence="1">Multi-pass membrane protein</topology>
    </subcellularLocation>
</comment>
<feature type="transmembrane region" description="Helical" evidence="7">
    <location>
        <begin position="327"/>
        <end position="354"/>
    </location>
</feature>
<evidence type="ECO:0000256" key="2">
    <source>
        <dbReference type="ARBA" id="ARBA00005236"/>
    </source>
</evidence>
<accession>A0A369I7V1</accession>
<dbReference type="RefSeq" id="WP_114464099.1">
    <property type="nucleotide sequence ID" value="NZ_QPIW01000036.1"/>
</dbReference>
<evidence type="ECO:0000259" key="9">
    <source>
        <dbReference type="Pfam" id="PF12704"/>
    </source>
</evidence>
<evidence type="ECO:0000256" key="3">
    <source>
        <dbReference type="ARBA" id="ARBA00022475"/>
    </source>
</evidence>
<dbReference type="Pfam" id="PF12704">
    <property type="entry name" value="MacB_PCD"/>
    <property type="match status" value="1"/>
</dbReference>
<evidence type="ECO:0000256" key="1">
    <source>
        <dbReference type="ARBA" id="ARBA00004651"/>
    </source>
</evidence>
<dbReference type="AlphaFoldDB" id="A0A369I7V1"/>
<keyword evidence="11" id="KW-1185">Reference proteome</keyword>
<evidence type="ECO:0000313" key="11">
    <source>
        <dbReference type="Proteomes" id="UP000253141"/>
    </source>
</evidence>
<keyword evidence="4 7" id="KW-0812">Transmembrane</keyword>
<name>A0A369I7V1_9BACT</name>
<dbReference type="Proteomes" id="UP000253141">
    <property type="component" value="Unassembled WGS sequence"/>
</dbReference>
<feature type="domain" description="ABC3 transporter permease C-terminal" evidence="8">
    <location>
        <begin position="283"/>
        <end position="402"/>
    </location>
</feature>
<evidence type="ECO:0000256" key="6">
    <source>
        <dbReference type="ARBA" id="ARBA00023136"/>
    </source>
</evidence>
<evidence type="ECO:0000256" key="7">
    <source>
        <dbReference type="SAM" id="Phobius"/>
    </source>
</evidence>
<evidence type="ECO:0000313" key="10">
    <source>
        <dbReference type="EMBL" id="RDB02756.1"/>
    </source>
</evidence>
<dbReference type="Pfam" id="PF02687">
    <property type="entry name" value="FtsX"/>
    <property type="match status" value="1"/>
</dbReference>
<dbReference type="PANTHER" id="PTHR30489:SF0">
    <property type="entry name" value="LIPOPROTEIN-RELEASING SYSTEM TRANSMEMBRANE PROTEIN LOLE"/>
    <property type="match status" value="1"/>
</dbReference>
<proteinExistence type="inferred from homology"/>
<reference evidence="10 11" key="1">
    <citation type="submission" date="2018-07" db="EMBL/GenBank/DDBJ databases">
        <title>Genome analysis of Runella aurantiaca.</title>
        <authorList>
            <person name="Yang X."/>
        </authorList>
    </citation>
    <scope>NUCLEOTIDE SEQUENCE [LARGE SCALE GENOMIC DNA]</scope>
    <source>
        <strain evidence="10 11">YX9</strain>
    </source>
</reference>
<feature type="transmembrane region" description="Helical" evidence="7">
    <location>
        <begin position="19"/>
        <end position="37"/>
    </location>
</feature>
<comment type="caution">
    <text evidence="10">The sequence shown here is derived from an EMBL/GenBank/DDBJ whole genome shotgun (WGS) entry which is preliminary data.</text>
</comment>
<dbReference type="GO" id="GO:0098797">
    <property type="term" value="C:plasma membrane protein complex"/>
    <property type="evidence" value="ECO:0007669"/>
    <property type="project" value="TreeGrafter"/>
</dbReference>